<dbReference type="Ensembl" id="ENSPFOT00000031777.1">
    <property type="protein sequence ID" value="ENSPFOP00000031192.1"/>
    <property type="gene ID" value="ENSPFOG00000009771.2"/>
</dbReference>
<dbReference type="GO" id="GO:0005833">
    <property type="term" value="C:hemoglobin complex"/>
    <property type="evidence" value="ECO:0007669"/>
    <property type="project" value="InterPro"/>
</dbReference>
<name>A0A096MIF1_POEFO</name>
<evidence type="ECO:0000256" key="3">
    <source>
        <dbReference type="ARBA" id="ARBA00022617"/>
    </source>
</evidence>
<protein>
    <submittedName>
        <fullName evidence="9">Hemoglobin, beta adult 2</fullName>
    </submittedName>
</protein>
<comment type="similarity">
    <text evidence="1 7">Belongs to the globin family.</text>
</comment>
<dbReference type="AlphaFoldDB" id="A0A096MIF1"/>
<keyword evidence="6" id="KW-0408">Iron</keyword>
<keyword evidence="2 7" id="KW-0813">Transport</keyword>
<dbReference type="GO" id="GO:0031838">
    <property type="term" value="C:haptoglobin-hemoglobin complex"/>
    <property type="evidence" value="ECO:0007669"/>
    <property type="project" value="TreeGrafter"/>
</dbReference>
<dbReference type="Gene3D" id="1.10.490.10">
    <property type="entry name" value="Globins"/>
    <property type="match status" value="1"/>
</dbReference>
<dbReference type="InterPro" id="IPR009050">
    <property type="entry name" value="Globin-like_sf"/>
</dbReference>
<evidence type="ECO:0000256" key="2">
    <source>
        <dbReference type="ARBA" id="ARBA00022448"/>
    </source>
</evidence>
<sequence length="156" mass="18038">MVKWTEEERRIIRGVWEKVDIDEIGEELWARHRISHIDRALIVYPWIDRYFGSFGDIFTTTAILKNPKLAALGKVVLSALDTAVKNMDNFKAMYAPLSRQHYEKIKVDPDNFRLLAECITITIACKLRAELNPQVQATWQKFLSAVVEAMNSQQSK</sequence>
<dbReference type="Proteomes" id="UP000028760">
    <property type="component" value="Unassembled WGS sequence"/>
</dbReference>
<dbReference type="InterPro" id="IPR012292">
    <property type="entry name" value="Globin/Proto"/>
</dbReference>
<dbReference type="PROSITE" id="PS01033">
    <property type="entry name" value="GLOBIN"/>
    <property type="match status" value="1"/>
</dbReference>
<evidence type="ECO:0000256" key="1">
    <source>
        <dbReference type="ARBA" id="ARBA00008705"/>
    </source>
</evidence>
<keyword evidence="4 7" id="KW-0561">Oxygen transport</keyword>
<feature type="domain" description="Globin" evidence="8">
    <location>
        <begin position="3"/>
        <end position="155"/>
    </location>
</feature>
<dbReference type="GO" id="GO:0043177">
    <property type="term" value="F:organic acid binding"/>
    <property type="evidence" value="ECO:0007669"/>
    <property type="project" value="TreeGrafter"/>
</dbReference>
<dbReference type="GO" id="GO:0046872">
    <property type="term" value="F:metal ion binding"/>
    <property type="evidence" value="ECO:0007669"/>
    <property type="project" value="UniProtKB-KW"/>
</dbReference>
<dbReference type="InterPro" id="IPR000971">
    <property type="entry name" value="Globin"/>
</dbReference>
<dbReference type="GO" id="GO:0020037">
    <property type="term" value="F:heme binding"/>
    <property type="evidence" value="ECO:0007669"/>
    <property type="project" value="InterPro"/>
</dbReference>
<dbReference type="GO" id="GO:0019825">
    <property type="term" value="F:oxygen binding"/>
    <property type="evidence" value="ECO:0007669"/>
    <property type="project" value="InterPro"/>
</dbReference>
<dbReference type="PANTHER" id="PTHR11442">
    <property type="entry name" value="HEMOGLOBIN FAMILY MEMBER"/>
    <property type="match status" value="1"/>
</dbReference>
<dbReference type="OMA" id="NFKAMYA"/>
<dbReference type="GO" id="GO:0005344">
    <property type="term" value="F:oxygen carrier activity"/>
    <property type="evidence" value="ECO:0007669"/>
    <property type="project" value="UniProtKB-KW"/>
</dbReference>
<reference evidence="9" key="2">
    <citation type="submission" date="2025-08" db="UniProtKB">
        <authorList>
            <consortium name="Ensembl"/>
        </authorList>
    </citation>
    <scope>IDENTIFICATION</scope>
</reference>
<proteinExistence type="inferred from homology"/>
<organism evidence="9 10">
    <name type="scientific">Poecilia formosa</name>
    <name type="common">Amazon molly</name>
    <name type="synonym">Limia formosa</name>
    <dbReference type="NCBI Taxonomy" id="48698"/>
    <lineage>
        <taxon>Eukaryota</taxon>
        <taxon>Metazoa</taxon>
        <taxon>Chordata</taxon>
        <taxon>Craniata</taxon>
        <taxon>Vertebrata</taxon>
        <taxon>Euteleostomi</taxon>
        <taxon>Actinopterygii</taxon>
        <taxon>Neopterygii</taxon>
        <taxon>Teleostei</taxon>
        <taxon>Neoteleostei</taxon>
        <taxon>Acanthomorphata</taxon>
        <taxon>Ovalentaria</taxon>
        <taxon>Atherinomorphae</taxon>
        <taxon>Cyprinodontiformes</taxon>
        <taxon>Poeciliidae</taxon>
        <taxon>Poeciliinae</taxon>
        <taxon>Poecilia</taxon>
    </lineage>
</organism>
<evidence type="ECO:0000256" key="5">
    <source>
        <dbReference type="ARBA" id="ARBA00022723"/>
    </source>
</evidence>
<accession>A0A096MIF1</accession>
<evidence type="ECO:0000313" key="10">
    <source>
        <dbReference type="Proteomes" id="UP000028760"/>
    </source>
</evidence>
<evidence type="ECO:0000313" key="9">
    <source>
        <dbReference type="Ensembl" id="ENSPFOP00000031192.1"/>
    </source>
</evidence>
<dbReference type="SUPFAM" id="SSF46458">
    <property type="entry name" value="Globin-like"/>
    <property type="match status" value="1"/>
</dbReference>
<dbReference type="EMBL" id="AYCK01008268">
    <property type="status" value="NOT_ANNOTATED_CDS"/>
    <property type="molecule type" value="Genomic_DNA"/>
</dbReference>
<evidence type="ECO:0000259" key="8">
    <source>
        <dbReference type="PROSITE" id="PS01033"/>
    </source>
</evidence>
<dbReference type="GeneTree" id="ENSGT00940000157809"/>
<evidence type="ECO:0000256" key="6">
    <source>
        <dbReference type="ARBA" id="ARBA00023004"/>
    </source>
</evidence>
<dbReference type="Pfam" id="PF00042">
    <property type="entry name" value="Globin"/>
    <property type="match status" value="1"/>
</dbReference>
<reference evidence="9" key="3">
    <citation type="submission" date="2025-09" db="UniProtKB">
        <authorList>
            <consortium name="Ensembl"/>
        </authorList>
    </citation>
    <scope>IDENTIFICATION</scope>
</reference>
<dbReference type="PRINTS" id="PR00814">
    <property type="entry name" value="BETAHAEM"/>
</dbReference>
<evidence type="ECO:0000256" key="4">
    <source>
        <dbReference type="ARBA" id="ARBA00022621"/>
    </source>
</evidence>
<reference evidence="10" key="1">
    <citation type="submission" date="2013-10" db="EMBL/GenBank/DDBJ databases">
        <authorList>
            <person name="Schartl M."/>
            <person name="Warren W."/>
        </authorList>
    </citation>
    <scope>NUCLEOTIDE SEQUENCE [LARGE SCALE GENOMIC DNA]</scope>
    <source>
        <strain evidence="10">female</strain>
    </source>
</reference>
<dbReference type="GO" id="GO:0072562">
    <property type="term" value="C:blood microparticle"/>
    <property type="evidence" value="ECO:0007669"/>
    <property type="project" value="TreeGrafter"/>
</dbReference>
<keyword evidence="5" id="KW-0479">Metal-binding</keyword>
<evidence type="ECO:0000256" key="7">
    <source>
        <dbReference type="RuleBase" id="RU000356"/>
    </source>
</evidence>
<dbReference type="GO" id="GO:0031720">
    <property type="term" value="F:haptoglobin binding"/>
    <property type="evidence" value="ECO:0007669"/>
    <property type="project" value="TreeGrafter"/>
</dbReference>
<dbReference type="GO" id="GO:0004601">
    <property type="term" value="F:peroxidase activity"/>
    <property type="evidence" value="ECO:0007669"/>
    <property type="project" value="TreeGrafter"/>
</dbReference>
<dbReference type="GO" id="GO:0042744">
    <property type="term" value="P:hydrogen peroxide catabolic process"/>
    <property type="evidence" value="ECO:0007669"/>
    <property type="project" value="TreeGrafter"/>
</dbReference>
<keyword evidence="10" id="KW-1185">Reference proteome</keyword>
<dbReference type="PANTHER" id="PTHR11442:SF101">
    <property type="entry name" value="HEMOGLOBIN, BETA ADULT 2"/>
    <property type="match status" value="1"/>
</dbReference>
<dbReference type="InterPro" id="IPR050056">
    <property type="entry name" value="Hemoglobin_oxygen_transport"/>
</dbReference>
<keyword evidence="3 7" id="KW-0349">Heme</keyword>
<dbReference type="InterPro" id="IPR002337">
    <property type="entry name" value="Hemoglobin_b"/>
</dbReference>